<dbReference type="EMBL" id="QKZN01000014">
    <property type="protein sequence ID" value="PZX22695.1"/>
    <property type="molecule type" value="Genomic_DNA"/>
</dbReference>
<dbReference type="InterPro" id="IPR016032">
    <property type="entry name" value="Sig_transdc_resp-reg_C-effctor"/>
</dbReference>
<dbReference type="GO" id="GO:0006355">
    <property type="term" value="P:regulation of DNA-templated transcription"/>
    <property type="evidence" value="ECO:0007669"/>
    <property type="project" value="InterPro"/>
</dbReference>
<dbReference type="AlphaFoldDB" id="A0A2W7NNM7"/>
<protein>
    <submittedName>
        <fullName evidence="1">Regulatory LuxR family protein</fullName>
    </submittedName>
</protein>
<organism evidence="1 2">
    <name type="scientific">Cupriavidus phytorum</name>
    <dbReference type="NCBI Taxonomy" id="3024399"/>
    <lineage>
        <taxon>Bacteria</taxon>
        <taxon>Pseudomonadati</taxon>
        <taxon>Pseudomonadota</taxon>
        <taxon>Betaproteobacteria</taxon>
        <taxon>Burkholderiales</taxon>
        <taxon>Burkholderiaceae</taxon>
        <taxon>Cupriavidus</taxon>
    </lineage>
</organism>
<dbReference type="PANTHER" id="PTHR44688">
    <property type="entry name" value="DNA-BINDING TRANSCRIPTIONAL ACTIVATOR DEVR_DOSR"/>
    <property type="match status" value="1"/>
</dbReference>
<accession>A0A2W7NNM7</accession>
<dbReference type="Proteomes" id="UP000249638">
    <property type="component" value="Unassembled WGS sequence"/>
</dbReference>
<dbReference type="PROSITE" id="PS50043">
    <property type="entry name" value="HTH_LUXR_2"/>
    <property type="match status" value="1"/>
</dbReference>
<dbReference type="GO" id="GO:0003677">
    <property type="term" value="F:DNA binding"/>
    <property type="evidence" value="ECO:0007669"/>
    <property type="project" value="UniProtKB-KW"/>
</dbReference>
<evidence type="ECO:0000313" key="1">
    <source>
        <dbReference type="EMBL" id="PZX22695.1"/>
    </source>
</evidence>
<keyword evidence="2" id="KW-1185">Reference proteome</keyword>
<dbReference type="InterPro" id="IPR036388">
    <property type="entry name" value="WH-like_DNA-bd_sf"/>
</dbReference>
<dbReference type="PANTHER" id="PTHR44688:SF16">
    <property type="entry name" value="DNA-BINDING TRANSCRIPTIONAL ACTIVATOR DEVR_DOSR"/>
    <property type="match status" value="1"/>
</dbReference>
<sequence>MNLTTREETVLAFIARGMSDREIAARLAFSVSTARKHREHLLAKMQLRKSSQLTMYYLARQHELFKKAGRRPRIIHSRNASANIWNGSGAA</sequence>
<dbReference type="Pfam" id="PF00196">
    <property type="entry name" value="GerE"/>
    <property type="match status" value="1"/>
</dbReference>
<dbReference type="PRINTS" id="PR00038">
    <property type="entry name" value="HTHLUXR"/>
</dbReference>
<reference evidence="1" key="1">
    <citation type="submission" date="2018-06" db="EMBL/GenBank/DDBJ databases">
        <title>Genomic Encyclopedia of Type Strains, Phase IV (KMG-V): Genome sequencing to study the core and pangenomes of soil and plant-associated prokaryotes.</title>
        <authorList>
            <person name="Whitman W."/>
        </authorList>
    </citation>
    <scope>NUCLEOTIDE SEQUENCE [LARGE SCALE GENOMIC DNA]</scope>
    <source>
        <strain evidence="1">MLR2-44</strain>
    </source>
</reference>
<gene>
    <name evidence="1" type="ORF">C7416_11428</name>
</gene>
<dbReference type="RefSeq" id="WP_111521392.1">
    <property type="nucleotide sequence ID" value="NZ_JACHWE010000001.1"/>
</dbReference>
<comment type="caution">
    <text evidence="1">The sequence shown here is derived from an EMBL/GenBank/DDBJ whole genome shotgun (WGS) entry which is preliminary data.</text>
</comment>
<dbReference type="SMART" id="SM00421">
    <property type="entry name" value="HTH_LUXR"/>
    <property type="match status" value="1"/>
</dbReference>
<dbReference type="InterPro" id="IPR000792">
    <property type="entry name" value="Tscrpt_reg_LuxR_C"/>
</dbReference>
<evidence type="ECO:0000313" key="2">
    <source>
        <dbReference type="Proteomes" id="UP000249638"/>
    </source>
</evidence>
<proteinExistence type="predicted"/>
<name>A0A2W7NNM7_9BURK</name>
<dbReference type="SUPFAM" id="SSF46894">
    <property type="entry name" value="C-terminal effector domain of the bipartite response regulators"/>
    <property type="match status" value="1"/>
</dbReference>
<dbReference type="Gene3D" id="1.10.10.10">
    <property type="entry name" value="Winged helix-like DNA-binding domain superfamily/Winged helix DNA-binding domain"/>
    <property type="match status" value="1"/>
</dbReference>